<proteinExistence type="predicted"/>
<dbReference type="WBParaSite" id="PSAMB.scaffold8512size6142.g31457.t1">
    <property type="protein sequence ID" value="PSAMB.scaffold8512size6142.g31457.t1"/>
    <property type="gene ID" value="PSAMB.scaffold8512size6142.g31457"/>
</dbReference>
<evidence type="ECO:0000313" key="1">
    <source>
        <dbReference type="Proteomes" id="UP000887566"/>
    </source>
</evidence>
<dbReference type="AlphaFoldDB" id="A0A914XM02"/>
<name>A0A914XM02_9BILA</name>
<keyword evidence="1" id="KW-1185">Reference proteome</keyword>
<accession>A0A914XM02</accession>
<dbReference type="Proteomes" id="UP000887566">
    <property type="component" value="Unplaced"/>
</dbReference>
<protein>
    <submittedName>
        <fullName evidence="2">Uncharacterized protein</fullName>
    </submittedName>
</protein>
<reference evidence="2" key="1">
    <citation type="submission" date="2022-11" db="UniProtKB">
        <authorList>
            <consortium name="WormBaseParasite"/>
        </authorList>
    </citation>
    <scope>IDENTIFICATION</scope>
</reference>
<sequence>MFPLIAASCQLACRASAPRRSACDWAQCRRGLNNLFTLNVIAAGVDSYISEIAESEPPILPVRNAFRALTGVGLAAAWRSRPIYARFRQQLRPVESVGQTIPSAVGSQAAMALMAGRPAGDVGRSHQTPSILPRPLTHLISSGPPRLLLPAAFIPRLLRYTAWNAFLCVAVISAM</sequence>
<evidence type="ECO:0000313" key="2">
    <source>
        <dbReference type="WBParaSite" id="PSAMB.scaffold8512size6142.g31457.t1"/>
    </source>
</evidence>
<organism evidence="1 2">
    <name type="scientific">Plectus sambesii</name>
    <dbReference type="NCBI Taxonomy" id="2011161"/>
    <lineage>
        <taxon>Eukaryota</taxon>
        <taxon>Metazoa</taxon>
        <taxon>Ecdysozoa</taxon>
        <taxon>Nematoda</taxon>
        <taxon>Chromadorea</taxon>
        <taxon>Plectida</taxon>
        <taxon>Plectina</taxon>
        <taxon>Plectoidea</taxon>
        <taxon>Plectidae</taxon>
        <taxon>Plectus</taxon>
    </lineage>
</organism>